<protein>
    <recommendedName>
        <fullName evidence="3">HNH nuclease domain-containing protein</fullName>
    </recommendedName>
</protein>
<comment type="caution">
    <text evidence="1">The sequence shown here is derived from an EMBL/GenBank/DDBJ whole genome shotgun (WGS) entry which is preliminary data.</text>
</comment>
<evidence type="ECO:0000313" key="2">
    <source>
        <dbReference type="Proteomes" id="UP001208649"/>
    </source>
</evidence>
<evidence type="ECO:0000313" key="1">
    <source>
        <dbReference type="EMBL" id="MCU7618473.1"/>
    </source>
</evidence>
<keyword evidence="2" id="KW-1185">Reference proteome</keyword>
<sequence>MISLKLNDKAAESHFLLIEKLLTSRISNVIKNGIRKKSGKIFVVLKPNKDLLNYLNFLLISGNLKKLITAKPDGLIKIISDLNKNYTEFLDSKSESNRILYNIFVSSCYDTKKFSKHDFITIINLDTCPYCNRNYIYYLAKKDEIKPQIDHFFPKSKYPFFAMSFYNLIPSCQTCNGLEVKGEKDPVKLKITNPYQIMDTDFTFSYKILTSGIISSLLDKNSVKVELTSSLTGNLEVFKLKELYELHSDHVVELVFKSKIKYSDTYRKYLKKYREKGIFFSDNEVDRMILGNYTNIDDIHKRPFSKLYQDIGLDLGLIKKK</sequence>
<organism evidence="1 2">
    <name type="scientific">Chryseobacterium edaphi</name>
    <dbReference type="NCBI Taxonomy" id="2976532"/>
    <lineage>
        <taxon>Bacteria</taxon>
        <taxon>Pseudomonadati</taxon>
        <taxon>Bacteroidota</taxon>
        <taxon>Flavobacteriia</taxon>
        <taxon>Flavobacteriales</taxon>
        <taxon>Weeksellaceae</taxon>
        <taxon>Chryseobacterium group</taxon>
        <taxon>Chryseobacterium</taxon>
    </lineage>
</organism>
<dbReference type="Gene3D" id="1.10.30.50">
    <property type="match status" value="1"/>
</dbReference>
<dbReference type="EMBL" id="JAOTEM010000004">
    <property type="protein sequence ID" value="MCU7618473.1"/>
    <property type="molecule type" value="Genomic_DNA"/>
</dbReference>
<accession>A0ABT2W930</accession>
<gene>
    <name evidence="1" type="ORF">NZ698_14830</name>
</gene>
<dbReference type="RefSeq" id="WP_263003986.1">
    <property type="nucleotide sequence ID" value="NZ_JAOTEM010000004.1"/>
</dbReference>
<name>A0ABT2W930_9FLAO</name>
<reference evidence="2" key="1">
    <citation type="submission" date="2023-07" db="EMBL/GenBank/DDBJ databases">
        <title>Chryseobacterium sp. strain PBS4-4 Genome sequencing and assembly.</title>
        <authorList>
            <person name="Jung Y."/>
        </authorList>
    </citation>
    <scope>NUCLEOTIDE SEQUENCE [LARGE SCALE GENOMIC DNA]</scope>
    <source>
        <strain evidence="2">PBS4-4</strain>
    </source>
</reference>
<evidence type="ECO:0008006" key="3">
    <source>
        <dbReference type="Google" id="ProtNLM"/>
    </source>
</evidence>
<proteinExistence type="predicted"/>
<dbReference type="Proteomes" id="UP001208649">
    <property type="component" value="Unassembled WGS sequence"/>
</dbReference>